<dbReference type="InterPro" id="IPR003582">
    <property type="entry name" value="ShKT_dom"/>
</dbReference>
<feature type="region of interest" description="Disordered" evidence="4">
    <location>
        <begin position="416"/>
        <end position="517"/>
    </location>
</feature>
<evidence type="ECO:0000256" key="1">
    <source>
        <dbReference type="ARBA" id="ARBA00022723"/>
    </source>
</evidence>
<dbReference type="Pfam" id="PF01549">
    <property type="entry name" value="ShK"/>
    <property type="match status" value="2"/>
</dbReference>
<evidence type="ECO:0000259" key="5">
    <source>
        <dbReference type="PROSITE" id="PS51670"/>
    </source>
</evidence>
<comment type="caution">
    <text evidence="3">Lacks conserved residue(s) required for the propagation of feature annotation.</text>
</comment>
<feature type="region of interest" description="Disordered" evidence="4">
    <location>
        <begin position="287"/>
        <end position="327"/>
    </location>
</feature>
<dbReference type="Gene3D" id="1.10.1280.10">
    <property type="entry name" value="Di-copper center containing domain from catechol oxidase"/>
    <property type="match status" value="1"/>
</dbReference>
<feature type="compositionally biased region" description="Basic residues" evidence="4">
    <location>
        <begin position="420"/>
        <end position="445"/>
    </location>
</feature>
<dbReference type="GO" id="GO:0046872">
    <property type="term" value="F:metal ion binding"/>
    <property type="evidence" value="ECO:0007669"/>
    <property type="project" value="UniProtKB-KW"/>
</dbReference>
<evidence type="ECO:0000313" key="7">
    <source>
        <dbReference type="Proteomes" id="UP001620645"/>
    </source>
</evidence>
<feature type="domain" description="ShKT" evidence="5">
    <location>
        <begin position="568"/>
        <end position="610"/>
    </location>
</feature>
<dbReference type="EMBL" id="JBICCN010000112">
    <property type="protein sequence ID" value="KAL3093295.1"/>
    <property type="molecule type" value="Genomic_DNA"/>
</dbReference>
<dbReference type="SMART" id="SM00254">
    <property type="entry name" value="ShKT"/>
    <property type="match status" value="2"/>
</dbReference>
<gene>
    <name evidence="6" type="ORF">niasHS_005190</name>
</gene>
<dbReference type="PANTHER" id="PTHR11474:SF126">
    <property type="entry name" value="TYROSINASE-LIKE PROTEIN TYR-1-RELATED"/>
    <property type="match status" value="1"/>
</dbReference>
<dbReference type="Proteomes" id="UP001620645">
    <property type="component" value="Unassembled WGS sequence"/>
</dbReference>
<dbReference type="Pfam" id="PF00264">
    <property type="entry name" value="Tyrosinase"/>
    <property type="match status" value="1"/>
</dbReference>
<keyword evidence="1" id="KW-0479">Metal-binding</keyword>
<dbReference type="InterPro" id="IPR002227">
    <property type="entry name" value="Tyrosinase_Cu-bd"/>
</dbReference>
<protein>
    <recommendedName>
        <fullName evidence="5">ShKT domain-containing protein</fullName>
    </recommendedName>
</protein>
<reference evidence="6 7" key="1">
    <citation type="submission" date="2024-10" db="EMBL/GenBank/DDBJ databases">
        <authorList>
            <person name="Kim D."/>
        </authorList>
    </citation>
    <scope>NUCLEOTIDE SEQUENCE [LARGE SCALE GENOMIC DNA]</scope>
    <source>
        <strain evidence="6">Taebaek</strain>
    </source>
</reference>
<organism evidence="6 7">
    <name type="scientific">Heterodera schachtii</name>
    <name type="common">Sugarbeet cyst nematode worm</name>
    <name type="synonym">Tylenchus schachtii</name>
    <dbReference type="NCBI Taxonomy" id="97005"/>
    <lineage>
        <taxon>Eukaryota</taxon>
        <taxon>Metazoa</taxon>
        <taxon>Ecdysozoa</taxon>
        <taxon>Nematoda</taxon>
        <taxon>Chromadorea</taxon>
        <taxon>Rhabditida</taxon>
        <taxon>Tylenchina</taxon>
        <taxon>Tylenchomorpha</taxon>
        <taxon>Tylenchoidea</taxon>
        <taxon>Heteroderidae</taxon>
        <taxon>Heteroderinae</taxon>
        <taxon>Heterodera</taxon>
    </lineage>
</organism>
<dbReference type="InterPro" id="IPR008922">
    <property type="entry name" value="Di-copper_centre_dom_sf"/>
</dbReference>
<feature type="compositionally biased region" description="Low complexity" evidence="4">
    <location>
        <begin position="295"/>
        <end position="325"/>
    </location>
</feature>
<evidence type="ECO:0000313" key="6">
    <source>
        <dbReference type="EMBL" id="KAL3093295.1"/>
    </source>
</evidence>
<evidence type="ECO:0000256" key="3">
    <source>
        <dbReference type="PROSITE-ProRule" id="PRU01005"/>
    </source>
</evidence>
<comment type="caution">
    <text evidence="6">The sequence shown here is derived from an EMBL/GenBank/DDBJ whole genome shotgun (WGS) entry which is preliminary data.</text>
</comment>
<feature type="compositionally biased region" description="Polar residues" evidence="4">
    <location>
        <begin position="485"/>
        <end position="498"/>
    </location>
</feature>
<feature type="domain" description="ShKT" evidence="5">
    <location>
        <begin position="521"/>
        <end position="557"/>
    </location>
</feature>
<dbReference type="SUPFAM" id="SSF48056">
    <property type="entry name" value="Di-copper centre-containing domain"/>
    <property type="match status" value="1"/>
</dbReference>
<dbReference type="InterPro" id="IPR050316">
    <property type="entry name" value="Tyrosinase/Hemocyanin"/>
</dbReference>
<accession>A0ABD2JRX5</accession>
<name>A0ABD2JRX5_HETSC</name>
<dbReference type="PANTHER" id="PTHR11474">
    <property type="entry name" value="TYROSINASE FAMILY MEMBER"/>
    <property type="match status" value="1"/>
</dbReference>
<sequence>MEIAIRAIDPSVCLPYWDVTLDQRLPEATDSIMWSKLFMGAPDNENKFIADGFLANWYTSSGGKIRRDLGLNGRLFGEKEVLSMLTKNNMDFFFAFTNATPTSECTQSIPDVESENALELIHNYVHSWIGGQMTRLETSTEDPIFFVYHCFLDYIWEQWRQKWQNREQRETQYPPDDQIVPCSGSENYRLSATMYPFQDPVLLIKAGLSNEYTDNLYTYATRPSCTATNGCGSPYLFCDLTKQQTPEPLCCAKIKPGGDCSIFQGNNEEPCFDSVCINGICTASEKGTTTEHGETTPQTETSSTTLGTTQLGETTATPTTGTSSTNIDTTLIGETTSTASDHFSTVFSLSPSLLTTEPTDQIALSTISSSTTLGTFTPNATVSSSYTQNPSCCCVCKECDEEEQYKMSFIAPNGLNLEAKRKKHRKRKHRCGGRSSRKHRHHKSSSKSSSSSSSSSSSEEEDSNECDGKHTVVSGQFKKKRVESAVTTTTSSPQQITKSSDDHLGSTTPSPTPPPPKKRVCHDGHECCVHWAAKGACTSAPRHMNTWCSGTCRFNGCRPQPKQDKSGCKNLYSECHRWAHYHEKVVGTPNECERNPHWMAQNCAKACKKCGATKPEQCIKNMPKDYQAPPIEYD</sequence>
<keyword evidence="2" id="KW-0186">Copper</keyword>
<proteinExistence type="predicted"/>
<evidence type="ECO:0000256" key="2">
    <source>
        <dbReference type="ARBA" id="ARBA00023008"/>
    </source>
</evidence>
<feature type="compositionally biased region" description="Low complexity" evidence="4">
    <location>
        <begin position="446"/>
        <end position="457"/>
    </location>
</feature>
<evidence type="ECO:0000256" key="4">
    <source>
        <dbReference type="SAM" id="MobiDB-lite"/>
    </source>
</evidence>
<dbReference type="AlphaFoldDB" id="A0ABD2JRX5"/>
<dbReference type="PRINTS" id="PR00092">
    <property type="entry name" value="TYROSINASE"/>
</dbReference>
<dbReference type="PROSITE" id="PS00498">
    <property type="entry name" value="TYROSINASE_2"/>
    <property type="match status" value="1"/>
</dbReference>
<keyword evidence="7" id="KW-1185">Reference proteome</keyword>
<dbReference type="PROSITE" id="PS51670">
    <property type="entry name" value="SHKT"/>
    <property type="match status" value="2"/>
</dbReference>